<protein>
    <recommendedName>
        <fullName evidence="2">Macro domain-containing protein</fullName>
    </recommendedName>
</protein>
<dbReference type="SUPFAM" id="SSF52949">
    <property type="entry name" value="Macro domain-like"/>
    <property type="match status" value="1"/>
</dbReference>
<dbReference type="InterPro" id="IPR043472">
    <property type="entry name" value="Macro_dom-like"/>
</dbReference>
<keyword evidence="4" id="KW-1185">Reference proteome</keyword>
<dbReference type="Gene3D" id="3.40.220.10">
    <property type="entry name" value="Leucine Aminopeptidase, subunit E, domain 1"/>
    <property type="match status" value="1"/>
</dbReference>
<dbReference type="Pfam" id="PF01661">
    <property type="entry name" value="Macro"/>
    <property type="match status" value="1"/>
</dbReference>
<comment type="caution">
    <text evidence="3">The sequence shown here is derived from an EMBL/GenBank/DDBJ whole genome shotgun (WGS) entry which is preliminary data.</text>
</comment>
<evidence type="ECO:0000313" key="3">
    <source>
        <dbReference type="EMBL" id="KAG2655409.1"/>
    </source>
</evidence>
<feature type="region of interest" description="Disordered" evidence="1">
    <location>
        <begin position="1"/>
        <end position="37"/>
    </location>
</feature>
<evidence type="ECO:0000256" key="1">
    <source>
        <dbReference type="SAM" id="MobiDB-lite"/>
    </source>
</evidence>
<dbReference type="InterPro" id="IPR002589">
    <property type="entry name" value="Macro_dom"/>
</dbReference>
<dbReference type="AlphaFoldDB" id="A0A8T0XIY7"/>
<feature type="domain" description="Macro" evidence="2">
    <location>
        <begin position="30"/>
        <end position="66"/>
    </location>
</feature>
<evidence type="ECO:0000259" key="2">
    <source>
        <dbReference type="Pfam" id="PF01661"/>
    </source>
</evidence>
<name>A0A8T0XIY7_PANVG</name>
<reference evidence="3" key="1">
    <citation type="submission" date="2020-05" db="EMBL/GenBank/DDBJ databases">
        <title>WGS assembly of Panicum virgatum.</title>
        <authorList>
            <person name="Lovell J.T."/>
            <person name="Jenkins J."/>
            <person name="Shu S."/>
            <person name="Juenger T.E."/>
            <person name="Schmutz J."/>
        </authorList>
    </citation>
    <scope>NUCLEOTIDE SEQUENCE</scope>
    <source>
        <strain evidence="3">AP13</strain>
    </source>
</reference>
<sequence length="137" mass="15012">MPPPLLILSPPTIGNPRQPKRLDEAHSSPGLHADAGPGLAEECATLGGCSTGMAKMTNAYDLPARLLHAGQVLRLNRNLFPDRWMASLMVLHRPKRNDAFLSELVFGHRELHPVPLQHVHPGFGVKHILDSNELQTS</sequence>
<evidence type="ECO:0000313" key="4">
    <source>
        <dbReference type="Proteomes" id="UP000823388"/>
    </source>
</evidence>
<gene>
    <name evidence="3" type="ORF">PVAP13_1KG009500</name>
</gene>
<organism evidence="3 4">
    <name type="scientific">Panicum virgatum</name>
    <name type="common">Blackwell switchgrass</name>
    <dbReference type="NCBI Taxonomy" id="38727"/>
    <lineage>
        <taxon>Eukaryota</taxon>
        <taxon>Viridiplantae</taxon>
        <taxon>Streptophyta</taxon>
        <taxon>Embryophyta</taxon>
        <taxon>Tracheophyta</taxon>
        <taxon>Spermatophyta</taxon>
        <taxon>Magnoliopsida</taxon>
        <taxon>Liliopsida</taxon>
        <taxon>Poales</taxon>
        <taxon>Poaceae</taxon>
        <taxon>PACMAD clade</taxon>
        <taxon>Panicoideae</taxon>
        <taxon>Panicodae</taxon>
        <taxon>Paniceae</taxon>
        <taxon>Panicinae</taxon>
        <taxon>Panicum</taxon>
        <taxon>Panicum sect. Hiantes</taxon>
    </lineage>
</organism>
<dbReference type="EMBL" id="CM029037">
    <property type="protein sequence ID" value="KAG2655409.1"/>
    <property type="molecule type" value="Genomic_DNA"/>
</dbReference>
<accession>A0A8T0XIY7</accession>
<dbReference type="Proteomes" id="UP000823388">
    <property type="component" value="Chromosome 1K"/>
</dbReference>
<proteinExistence type="predicted"/>
<feature type="compositionally biased region" description="Low complexity" evidence="1">
    <location>
        <begin position="1"/>
        <end position="11"/>
    </location>
</feature>